<feature type="transmembrane region" description="Helical" evidence="1">
    <location>
        <begin position="20"/>
        <end position="44"/>
    </location>
</feature>
<proteinExistence type="predicted"/>
<dbReference type="Proteomes" id="UP000546126">
    <property type="component" value="Unassembled WGS sequence"/>
</dbReference>
<evidence type="ECO:0000256" key="1">
    <source>
        <dbReference type="SAM" id="Phobius"/>
    </source>
</evidence>
<keyword evidence="1" id="KW-0812">Transmembrane</keyword>
<feature type="transmembrane region" description="Helical" evidence="1">
    <location>
        <begin position="56"/>
        <end position="76"/>
    </location>
</feature>
<evidence type="ECO:0000313" key="2">
    <source>
        <dbReference type="EMBL" id="NUW40192.1"/>
    </source>
</evidence>
<organism evidence="2 3">
    <name type="scientific">Nonomuraea rhodomycinica</name>
    <dbReference type="NCBI Taxonomy" id="1712872"/>
    <lineage>
        <taxon>Bacteria</taxon>
        <taxon>Bacillati</taxon>
        <taxon>Actinomycetota</taxon>
        <taxon>Actinomycetes</taxon>
        <taxon>Streptosporangiales</taxon>
        <taxon>Streptosporangiaceae</taxon>
        <taxon>Nonomuraea</taxon>
    </lineage>
</organism>
<reference evidence="2 3" key="1">
    <citation type="submission" date="2020-06" db="EMBL/GenBank/DDBJ databases">
        <authorList>
            <person name="Chanama M."/>
        </authorList>
    </citation>
    <scope>NUCLEOTIDE SEQUENCE [LARGE SCALE GENOMIC DNA]</scope>
    <source>
        <strain evidence="2 3">TBRC6557</strain>
    </source>
</reference>
<dbReference type="RefSeq" id="WP_175599607.1">
    <property type="nucleotide sequence ID" value="NZ_JABWGO010000001.1"/>
</dbReference>
<feature type="transmembrane region" description="Helical" evidence="1">
    <location>
        <begin position="243"/>
        <end position="267"/>
    </location>
</feature>
<dbReference type="AlphaFoldDB" id="A0A7Y6IKZ5"/>
<name>A0A7Y6IKZ5_9ACTN</name>
<dbReference type="EMBL" id="JABWGO010000001">
    <property type="protein sequence ID" value="NUW40192.1"/>
    <property type="molecule type" value="Genomic_DNA"/>
</dbReference>
<comment type="caution">
    <text evidence="2">The sequence shown here is derived from an EMBL/GenBank/DDBJ whole genome shotgun (WGS) entry which is preliminary data.</text>
</comment>
<keyword evidence="1" id="KW-0472">Membrane</keyword>
<protein>
    <submittedName>
        <fullName evidence="2">Uncharacterized protein</fullName>
    </submittedName>
</protein>
<evidence type="ECO:0000313" key="3">
    <source>
        <dbReference type="Proteomes" id="UP000546126"/>
    </source>
</evidence>
<keyword evidence="1" id="KW-1133">Transmembrane helix</keyword>
<accession>A0A7Y6IKZ5</accession>
<sequence length="277" mass="30040">MLGRHGKTRIAVDAFWLSHIRSATLIVGASQTSVFFPVLVGGGLTKTFTWLESGPFPLLLIVAVYLPPVFWALWIMGRLEKRWASMELPVRLAQLLDPIQSESGPSIDGEDGFLPALDHALRKKLIAIVGLLDNSANRLDAQQPVGFTPHPISTLLRGASVQLREFLVGPNYGAQLSSRLDEILRLILVIFSEPKDAAQYDKLASLVEAFDEQGTPSIELPVKPPGKLSRLFSRATASAQGTLAIMGGLIASLVPLLAIALVLLGKIDIEKLVELLK</sequence>
<gene>
    <name evidence="2" type="ORF">HT134_08600</name>
</gene>
<keyword evidence="3" id="KW-1185">Reference proteome</keyword>